<reference evidence="2" key="1">
    <citation type="submission" date="2022-01" db="UniProtKB">
        <authorList>
            <consortium name="EnsemblMetazoa"/>
        </authorList>
    </citation>
    <scope>IDENTIFICATION</scope>
</reference>
<organism evidence="2 3">
    <name type="scientific">Cimex lectularius</name>
    <name type="common">Bed bug</name>
    <name type="synonym">Acanthia lectularia</name>
    <dbReference type="NCBI Taxonomy" id="79782"/>
    <lineage>
        <taxon>Eukaryota</taxon>
        <taxon>Metazoa</taxon>
        <taxon>Ecdysozoa</taxon>
        <taxon>Arthropoda</taxon>
        <taxon>Hexapoda</taxon>
        <taxon>Insecta</taxon>
        <taxon>Pterygota</taxon>
        <taxon>Neoptera</taxon>
        <taxon>Paraneoptera</taxon>
        <taxon>Hemiptera</taxon>
        <taxon>Heteroptera</taxon>
        <taxon>Panheteroptera</taxon>
        <taxon>Cimicomorpha</taxon>
        <taxon>Cimicidae</taxon>
        <taxon>Cimex</taxon>
    </lineage>
</organism>
<sequence length="154" mass="17582">MDLMAFLKWLPKVRTFCFAIPLPIGCKIIGTLLAIYSVIIVILLGLSFEEMHPDAMINLIMYIAIETATLIFSVVLLVGLFLHRDNFVKLFLVFYIFILALLLSHAVLLIIKLVVVLMPPWIAQQYLVMSLFEMIIGCYFFIVVHSYYATKTSS</sequence>
<evidence type="ECO:0000256" key="1">
    <source>
        <dbReference type="SAM" id="Phobius"/>
    </source>
</evidence>
<proteinExistence type="predicted"/>
<feature type="transmembrane region" description="Helical" evidence="1">
    <location>
        <begin position="59"/>
        <end position="82"/>
    </location>
</feature>
<dbReference type="GeneID" id="106666368"/>
<name>A0A8I6TJ05_CIMLE</name>
<dbReference type="OMA" id="FTCAFAY"/>
<evidence type="ECO:0000313" key="3">
    <source>
        <dbReference type="Proteomes" id="UP000494040"/>
    </source>
</evidence>
<keyword evidence="3" id="KW-1185">Reference proteome</keyword>
<feature type="transmembrane region" description="Helical" evidence="1">
    <location>
        <begin position="127"/>
        <end position="148"/>
    </location>
</feature>
<dbReference type="AlphaFoldDB" id="A0A8I6TJ05"/>
<feature type="transmembrane region" description="Helical" evidence="1">
    <location>
        <begin position="94"/>
        <end position="115"/>
    </location>
</feature>
<dbReference type="KEGG" id="clec:106666368"/>
<accession>A0A8I6TJ05</accession>
<keyword evidence="1" id="KW-1133">Transmembrane helix</keyword>
<dbReference type="Proteomes" id="UP000494040">
    <property type="component" value="Unassembled WGS sequence"/>
</dbReference>
<evidence type="ECO:0000313" key="2">
    <source>
        <dbReference type="EnsemblMetazoa" id="XP_024081975.1"/>
    </source>
</evidence>
<dbReference type="RefSeq" id="XP_024081975.1">
    <property type="nucleotide sequence ID" value="XM_024226207.1"/>
</dbReference>
<protein>
    <submittedName>
        <fullName evidence="2">Uncharacterized protein</fullName>
    </submittedName>
</protein>
<dbReference type="EnsemblMetazoa" id="XM_024226207.1">
    <property type="protein sequence ID" value="XP_024081975.1"/>
    <property type="gene ID" value="LOC106666368"/>
</dbReference>
<feature type="transmembrane region" description="Helical" evidence="1">
    <location>
        <begin position="20"/>
        <end position="47"/>
    </location>
</feature>
<keyword evidence="1" id="KW-0472">Membrane</keyword>
<keyword evidence="1" id="KW-0812">Transmembrane</keyword>